<comment type="caution">
    <text evidence="1">The sequence shown here is derived from an EMBL/GenBank/DDBJ whole genome shotgun (WGS) entry which is preliminary data.</text>
</comment>
<organism evidence="1 2">
    <name type="scientific">Rothia aeria F0184</name>
    <dbReference type="NCBI Taxonomy" id="888019"/>
    <lineage>
        <taxon>Bacteria</taxon>
        <taxon>Bacillati</taxon>
        <taxon>Actinomycetota</taxon>
        <taxon>Actinomycetes</taxon>
        <taxon>Micrococcales</taxon>
        <taxon>Micrococcaceae</taxon>
        <taxon>Rothia</taxon>
    </lineage>
</organism>
<sequence length="44" mass="5139">MVTLLKHAKRAGKYNINLRFIINERLRRIVTLKALTWAFITVVG</sequence>
<accession>U7V1D2</accession>
<evidence type="ECO:0000313" key="1">
    <source>
        <dbReference type="EMBL" id="ERT65341.1"/>
    </source>
</evidence>
<dbReference type="EMBL" id="AXZG01000054">
    <property type="protein sequence ID" value="ERT65341.1"/>
    <property type="molecule type" value="Genomic_DNA"/>
</dbReference>
<name>U7V1D2_9MICC</name>
<gene>
    <name evidence="1" type="ORF">HMPREF0742_02009</name>
</gene>
<dbReference type="Proteomes" id="UP000017174">
    <property type="component" value="Unassembled WGS sequence"/>
</dbReference>
<dbReference type="HOGENOM" id="CLU_3221548_0_0_11"/>
<protein>
    <submittedName>
        <fullName evidence="1">Uncharacterized protein</fullName>
    </submittedName>
</protein>
<dbReference type="AlphaFoldDB" id="U7V1D2"/>
<reference evidence="1 2" key="1">
    <citation type="submission" date="2013-08" db="EMBL/GenBank/DDBJ databases">
        <authorList>
            <person name="Weinstock G."/>
            <person name="Sodergren E."/>
            <person name="Wylie T."/>
            <person name="Fulton L."/>
            <person name="Fulton R."/>
            <person name="Fronick C."/>
            <person name="O'Laughlin M."/>
            <person name="Godfrey J."/>
            <person name="Miner T."/>
            <person name="Herter B."/>
            <person name="Appelbaum E."/>
            <person name="Cordes M."/>
            <person name="Lek S."/>
            <person name="Wollam A."/>
            <person name="Pepin K.H."/>
            <person name="Palsikar V.B."/>
            <person name="Mitreva M."/>
            <person name="Wilson R.K."/>
        </authorList>
    </citation>
    <scope>NUCLEOTIDE SEQUENCE [LARGE SCALE GENOMIC DNA]</scope>
    <source>
        <strain evidence="1 2">F0184</strain>
    </source>
</reference>
<proteinExistence type="predicted"/>
<evidence type="ECO:0000313" key="2">
    <source>
        <dbReference type="Proteomes" id="UP000017174"/>
    </source>
</evidence>